<feature type="transmembrane region" description="Helical" evidence="7">
    <location>
        <begin position="12"/>
        <end position="29"/>
    </location>
</feature>
<keyword evidence="3" id="KW-1003">Cell membrane</keyword>
<evidence type="ECO:0000313" key="10">
    <source>
        <dbReference type="Proteomes" id="UP001329915"/>
    </source>
</evidence>
<feature type="transmembrane region" description="Helical" evidence="7">
    <location>
        <begin position="125"/>
        <end position="147"/>
    </location>
</feature>
<feature type="transmembrane region" description="Helical" evidence="7">
    <location>
        <begin position="205"/>
        <end position="225"/>
    </location>
</feature>
<evidence type="ECO:0000256" key="1">
    <source>
        <dbReference type="ARBA" id="ARBA00004651"/>
    </source>
</evidence>
<sequence length="264" mass="28617">MKGANLGLHNRTILSTALIGVFAWSLTTVDWGNNLLHSGGIAAITQIAKAAFKPDLAPEILILAVVSAWKTLAYATAGMTLAVLLAIPFGILASGILSSCSLNRTIGVISFRGILNAMRAVHELVWAWLFVAAMGLSPFAAIFALAIPYGGTLGRIFADILQDVPRAPLAALQAGGAGKLQLLFYGYFPMALPDMVSYTMYRFECALRSAAIMSFIGLGGLGYQIQISLQDLHYNEVWTFIFFLVLLVMLVDFWSNRLRRRLTA</sequence>
<feature type="transmembrane region" description="Helical" evidence="7">
    <location>
        <begin position="72"/>
        <end position="97"/>
    </location>
</feature>
<accession>A0AAU0UMD2</accession>
<dbReference type="CDD" id="cd06261">
    <property type="entry name" value="TM_PBP2"/>
    <property type="match status" value="1"/>
</dbReference>
<dbReference type="PANTHER" id="PTHR30043:SF1">
    <property type="entry name" value="ABC TRANSPORT SYSTEM PERMEASE PROTEIN P69"/>
    <property type="match status" value="1"/>
</dbReference>
<dbReference type="EMBL" id="CP121694">
    <property type="protein sequence ID" value="WRO21435.1"/>
    <property type="molecule type" value="Genomic_DNA"/>
</dbReference>
<keyword evidence="5 7" id="KW-1133">Transmembrane helix</keyword>
<dbReference type="Gene3D" id="1.10.3720.10">
    <property type="entry name" value="MetI-like"/>
    <property type="match status" value="1"/>
</dbReference>
<evidence type="ECO:0000256" key="2">
    <source>
        <dbReference type="ARBA" id="ARBA00022448"/>
    </source>
</evidence>
<keyword evidence="4 7" id="KW-0812">Transmembrane</keyword>
<dbReference type="SUPFAM" id="SSF161098">
    <property type="entry name" value="MetI-like"/>
    <property type="match status" value="1"/>
</dbReference>
<evidence type="ECO:0000256" key="6">
    <source>
        <dbReference type="ARBA" id="ARBA00023136"/>
    </source>
</evidence>
<evidence type="ECO:0000256" key="7">
    <source>
        <dbReference type="RuleBase" id="RU363032"/>
    </source>
</evidence>
<evidence type="ECO:0000313" key="9">
    <source>
        <dbReference type="EMBL" id="WRO21435.1"/>
    </source>
</evidence>
<dbReference type="AlphaFoldDB" id="A0AAU0UMD2"/>
<evidence type="ECO:0000259" key="8">
    <source>
        <dbReference type="PROSITE" id="PS50928"/>
    </source>
</evidence>
<dbReference type="GO" id="GO:0055085">
    <property type="term" value="P:transmembrane transport"/>
    <property type="evidence" value="ECO:0007669"/>
    <property type="project" value="InterPro"/>
</dbReference>
<dbReference type="PANTHER" id="PTHR30043">
    <property type="entry name" value="PHOSPHONATES TRANSPORT SYSTEM PERMEASE PROTEIN"/>
    <property type="match status" value="1"/>
</dbReference>
<protein>
    <submittedName>
        <fullName evidence="9">ABC transporter permease subunit</fullName>
    </submittedName>
</protein>
<evidence type="ECO:0000256" key="3">
    <source>
        <dbReference type="ARBA" id="ARBA00022475"/>
    </source>
</evidence>
<keyword evidence="6 7" id="KW-0472">Membrane</keyword>
<dbReference type="Proteomes" id="UP001329915">
    <property type="component" value="Chromosome"/>
</dbReference>
<name>A0AAU0UMD2_9FIRM</name>
<comment type="similarity">
    <text evidence="7">Belongs to the binding-protein-dependent transport system permease family.</text>
</comment>
<dbReference type="InterPro" id="IPR000515">
    <property type="entry name" value="MetI-like"/>
</dbReference>
<proteinExistence type="inferred from homology"/>
<evidence type="ECO:0000256" key="4">
    <source>
        <dbReference type="ARBA" id="ARBA00022692"/>
    </source>
</evidence>
<comment type="subcellular location">
    <subcellularLocation>
        <location evidence="1 7">Cell membrane</location>
        <topology evidence="1 7">Multi-pass membrane protein</topology>
    </subcellularLocation>
</comment>
<dbReference type="RefSeq" id="WP_366924279.1">
    <property type="nucleotide sequence ID" value="NZ_CP121694.1"/>
</dbReference>
<keyword evidence="10" id="KW-1185">Reference proteome</keyword>
<dbReference type="GO" id="GO:0005886">
    <property type="term" value="C:plasma membrane"/>
    <property type="evidence" value="ECO:0007669"/>
    <property type="project" value="UniProtKB-SubCell"/>
</dbReference>
<gene>
    <name evidence="9" type="ORF">MFMK1_001243</name>
</gene>
<dbReference type="KEGG" id="dbc:MFMK1_001243"/>
<dbReference type="InterPro" id="IPR035906">
    <property type="entry name" value="MetI-like_sf"/>
</dbReference>
<dbReference type="PROSITE" id="PS50928">
    <property type="entry name" value="ABC_TM1"/>
    <property type="match status" value="1"/>
</dbReference>
<keyword evidence="2 7" id="KW-0813">Transport</keyword>
<feature type="transmembrane region" description="Helical" evidence="7">
    <location>
        <begin position="237"/>
        <end position="255"/>
    </location>
</feature>
<organism evidence="9 10">
    <name type="scientific">Metallumcola ferriviriculae</name>
    <dbReference type="NCBI Taxonomy" id="3039180"/>
    <lineage>
        <taxon>Bacteria</taxon>
        <taxon>Bacillati</taxon>
        <taxon>Bacillota</taxon>
        <taxon>Clostridia</taxon>
        <taxon>Neomoorellales</taxon>
        <taxon>Desulfitibacteraceae</taxon>
        <taxon>Metallumcola</taxon>
    </lineage>
</organism>
<evidence type="ECO:0000256" key="5">
    <source>
        <dbReference type="ARBA" id="ARBA00022989"/>
    </source>
</evidence>
<dbReference type="Pfam" id="PF00528">
    <property type="entry name" value="BPD_transp_1"/>
    <property type="match status" value="1"/>
</dbReference>
<reference evidence="9 10" key="1">
    <citation type="submission" date="2023-04" db="EMBL/GenBank/DDBJ databases">
        <authorList>
            <person name="Hsu D."/>
        </authorList>
    </citation>
    <scope>NUCLEOTIDE SEQUENCE [LARGE SCALE GENOMIC DNA]</scope>
    <source>
        <strain evidence="9 10">MK1</strain>
    </source>
</reference>
<feature type="domain" description="ABC transmembrane type-1" evidence="8">
    <location>
        <begin position="68"/>
        <end position="255"/>
    </location>
</feature>